<dbReference type="Proteomes" id="UP000778970">
    <property type="component" value="Unassembled WGS sequence"/>
</dbReference>
<name>A0A934QFA4_9PROT</name>
<accession>A0A934QFA4</accession>
<dbReference type="RefSeq" id="WP_027289895.1">
    <property type="nucleotide sequence ID" value="NZ_NRRE01000009.1"/>
</dbReference>
<organism evidence="1 2">
    <name type="scientific">Rhodovibrio salinarum</name>
    <dbReference type="NCBI Taxonomy" id="1087"/>
    <lineage>
        <taxon>Bacteria</taxon>
        <taxon>Pseudomonadati</taxon>
        <taxon>Pseudomonadota</taxon>
        <taxon>Alphaproteobacteria</taxon>
        <taxon>Rhodospirillales</taxon>
        <taxon>Rhodovibrionaceae</taxon>
        <taxon>Rhodovibrio</taxon>
    </lineage>
</organism>
<keyword evidence="2" id="KW-1185">Reference proteome</keyword>
<proteinExistence type="predicted"/>
<reference evidence="1" key="1">
    <citation type="submission" date="2017-08" db="EMBL/GenBank/DDBJ databases">
        <authorList>
            <person name="Imhoff J.F."/>
            <person name="Rahn T."/>
            <person name="Kuenzel S."/>
            <person name="Neulinger S.C."/>
        </authorList>
    </citation>
    <scope>NUCLEOTIDE SEQUENCE</scope>
    <source>
        <strain evidence="1">DSM 9154</strain>
    </source>
</reference>
<sequence length="67" mass="6603">MPLLAIATLGLLCAFAGGGVGAGLALAGGLEPSMAVVLSLPAAAAASYFGWRVTPVEKVQGPHRRTA</sequence>
<evidence type="ECO:0000313" key="2">
    <source>
        <dbReference type="Proteomes" id="UP000778970"/>
    </source>
</evidence>
<dbReference type="AlphaFoldDB" id="A0A934QFA4"/>
<dbReference type="EMBL" id="NRRE01000009">
    <property type="protein sequence ID" value="MBK1696008.1"/>
    <property type="molecule type" value="Genomic_DNA"/>
</dbReference>
<reference evidence="1" key="2">
    <citation type="journal article" date="2020" name="Microorganisms">
        <title>Osmotic Adaptation and Compatible Solute Biosynthesis of Phototrophic Bacteria as Revealed from Genome Analyses.</title>
        <authorList>
            <person name="Imhoff J.F."/>
            <person name="Rahn T."/>
            <person name="Kunzel S."/>
            <person name="Keller A."/>
            <person name="Neulinger S.C."/>
        </authorList>
    </citation>
    <scope>NUCLEOTIDE SEQUENCE</scope>
    <source>
        <strain evidence="1">DSM 9154</strain>
    </source>
</reference>
<gene>
    <name evidence="1" type="ORF">CKO21_01955</name>
</gene>
<evidence type="ECO:0000313" key="1">
    <source>
        <dbReference type="EMBL" id="MBK1696008.1"/>
    </source>
</evidence>
<comment type="caution">
    <text evidence="1">The sequence shown here is derived from an EMBL/GenBank/DDBJ whole genome shotgun (WGS) entry which is preliminary data.</text>
</comment>
<protein>
    <submittedName>
        <fullName evidence="1">Uncharacterized protein</fullName>
    </submittedName>
</protein>